<dbReference type="PROSITE" id="PS00028">
    <property type="entry name" value="ZINC_FINGER_C2H2_1"/>
    <property type="match status" value="1"/>
</dbReference>
<gene>
    <name evidence="4" type="ORF">EUTSA_v10018488mg</name>
</gene>
<dbReference type="PROSITE" id="PS50157">
    <property type="entry name" value="ZINC_FINGER_C2H2_2"/>
    <property type="match status" value="1"/>
</dbReference>
<sequence>MEWVDEEQEFDTCSSEKRIPSLESKSATDFSFWQYSRIDRSPISKAISIAGGGAAIGKEQRKMKKMRNAHRNANAGTTLKRRIDNRGCGGSASGVFQEDRIHYAPPPQKRTRFQPQTQSQSRIPLYRDGSNLSRVSNYGDVIRSNSSNSFPLTLRNNDSSSQSNTDYQKPFGCGNPNSNSQSVPRPLPYRKLDDFDSLPEWVPNRLNFPIKSPNFVPDVTGVRFNAQAPVFTNVSNSTPLNHSNMVSIVTQAMPQQPILSKDLSDLLTLLNNEKENQNKESPLGLDFGSVNLNVRNECVIKSLYSDMPRQCSSCGVRFKRQEDHSNHMDWHVRKNRMAKGATKTGTRSSKNPKKSQVLFASLSLWLLAATGGTIETLNRGEEEGNSQQMEQHTVPADENQKLCALCVEPFEEFFSHEEDEWLYKDAVYLNVKELGPIVHVKCMPETREGSGRDSRETMLRPVTVPSVASALVC</sequence>
<accession>V4KN07</accession>
<keyword evidence="1" id="KW-0863">Zinc-finger</keyword>
<dbReference type="Proteomes" id="UP000030689">
    <property type="component" value="Unassembled WGS sequence"/>
</dbReference>
<dbReference type="Gramene" id="ESQ28688">
    <property type="protein sequence ID" value="ESQ28688"/>
    <property type="gene ID" value="EUTSA_v10018488mg"/>
</dbReference>
<dbReference type="InterPro" id="IPR013087">
    <property type="entry name" value="Znf_C2H2_type"/>
</dbReference>
<dbReference type="InterPro" id="IPR057242">
    <property type="entry name" value="PCFS4-like"/>
</dbReference>
<dbReference type="GO" id="GO:0006369">
    <property type="term" value="P:termination of RNA polymerase II transcription"/>
    <property type="evidence" value="ECO:0007669"/>
    <property type="project" value="InterPro"/>
</dbReference>
<feature type="region of interest" description="Disordered" evidence="2">
    <location>
        <begin position="146"/>
        <end position="190"/>
    </location>
</feature>
<dbReference type="EMBL" id="KI517953">
    <property type="protein sequence ID" value="ESQ28688.1"/>
    <property type="molecule type" value="Genomic_DNA"/>
</dbReference>
<feature type="region of interest" description="Disordered" evidence="2">
    <location>
        <begin position="1"/>
        <end position="23"/>
    </location>
</feature>
<dbReference type="GO" id="GO:0031124">
    <property type="term" value="P:mRNA 3'-end processing"/>
    <property type="evidence" value="ECO:0007669"/>
    <property type="project" value="InterPro"/>
</dbReference>
<dbReference type="eggNOG" id="KOG2071">
    <property type="taxonomic scope" value="Eukaryota"/>
</dbReference>
<reference evidence="4 5" key="1">
    <citation type="journal article" date="2013" name="Front. Plant Sci.">
        <title>The Reference Genome of the Halophytic Plant Eutrema salsugineum.</title>
        <authorList>
            <person name="Yang R."/>
            <person name="Jarvis D.E."/>
            <person name="Chen H."/>
            <person name="Beilstein M.A."/>
            <person name="Grimwood J."/>
            <person name="Jenkins J."/>
            <person name="Shu S."/>
            <person name="Prochnik S."/>
            <person name="Xin M."/>
            <person name="Ma C."/>
            <person name="Schmutz J."/>
            <person name="Wing R.A."/>
            <person name="Mitchell-Olds T."/>
            <person name="Schumaker K.S."/>
            <person name="Wang X."/>
        </authorList>
    </citation>
    <scope>NUCLEOTIDE SEQUENCE [LARGE SCALE GENOMIC DNA]</scope>
</reference>
<organism evidence="4 5">
    <name type="scientific">Eutrema salsugineum</name>
    <name type="common">Saltwater cress</name>
    <name type="synonym">Sisymbrium salsugineum</name>
    <dbReference type="NCBI Taxonomy" id="72664"/>
    <lineage>
        <taxon>Eukaryota</taxon>
        <taxon>Viridiplantae</taxon>
        <taxon>Streptophyta</taxon>
        <taxon>Embryophyta</taxon>
        <taxon>Tracheophyta</taxon>
        <taxon>Spermatophyta</taxon>
        <taxon>Magnoliopsida</taxon>
        <taxon>eudicotyledons</taxon>
        <taxon>Gunneridae</taxon>
        <taxon>Pentapetalae</taxon>
        <taxon>rosids</taxon>
        <taxon>malvids</taxon>
        <taxon>Brassicales</taxon>
        <taxon>Brassicaceae</taxon>
        <taxon>Eutremeae</taxon>
        <taxon>Eutrema</taxon>
    </lineage>
</organism>
<dbReference type="KEGG" id="eus:EUTSA_v10018488mg"/>
<dbReference type="GO" id="GO:0005737">
    <property type="term" value="C:cytoplasm"/>
    <property type="evidence" value="ECO:0007669"/>
    <property type="project" value="TreeGrafter"/>
</dbReference>
<keyword evidence="5" id="KW-1185">Reference proteome</keyword>
<dbReference type="PANTHER" id="PTHR15921:SF11">
    <property type="entry name" value="POLYADENYLATION AND CLEAVAGE FACTOR HOMOLOG 1-RELATED"/>
    <property type="match status" value="1"/>
</dbReference>
<evidence type="ECO:0000256" key="2">
    <source>
        <dbReference type="SAM" id="MobiDB-lite"/>
    </source>
</evidence>
<keyword evidence="1" id="KW-0479">Metal-binding</keyword>
<name>V4KN07_EUTSA</name>
<proteinExistence type="predicted"/>
<feature type="domain" description="C2H2-type" evidence="3">
    <location>
        <begin position="309"/>
        <end position="336"/>
    </location>
</feature>
<dbReference type="GO" id="GO:0005849">
    <property type="term" value="C:mRNA cleavage factor complex"/>
    <property type="evidence" value="ECO:0007669"/>
    <property type="project" value="TreeGrafter"/>
</dbReference>
<evidence type="ECO:0000259" key="3">
    <source>
        <dbReference type="PROSITE" id="PS50157"/>
    </source>
</evidence>
<dbReference type="InterPro" id="IPR045154">
    <property type="entry name" value="PCF11-like"/>
</dbReference>
<dbReference type="Pfam" id="PF23228">
    <property type="entry name" value="zf_PCFS4"/>
    <property type="match status" value="1"/>
</dbReference>
<feature type="region of interest" description="Disordered" evidence="2">
    <location>
        <begin position="76"/>
        <end position="131"/>
    </location>
</feature>
<keyword evidence="1" id="KW-0862">Zinc</keyword>
<dbReference type="GO" id="GO:0008270">
    <property type="term" value="F:zinc ion binding"/>
    <property type="evidence" value="ECO:0007669"/>
    <property type="project" value="UniProtKB-KW"/>
</dbReference>
<protein>
    <recommendedName>
        <fullName evidence="3">C2H2-type domain-containing protein</fullName>
    </recommendedName>
</protein>
<dbReference type="PANTHER" id="PTHR15921">
    <property type="entry name" value="PRE-MRNA CLEAVAGE COMPLEX II"/>
    <property type="match status" value="1"/>
</dbReference>
<dbReference type="GO" id="GO:0003729">
    <property type="term" value="F:mRNA binding"/>
    <property type="evidence" value="ECO:0007669"/>
    <property type="project" value="InterPro"/>
</dbReference>
<dbReference type="OMA" id="KLPRYQT"/>
<feature type="compositionally biased region" description="Acidic residues" evidence="2">
    <location>
        <begin position="1"/>
        <end position="10"/>
    </location>
</feature>
<evidence type="ECO:0000313" key="4">
    <source>
        <dbReference type="EMBL" id="ESQ28688.1"/>
    </source>
</evidence>
<evidence type="ECO:0000256" key="1">
    <source>
        <dbReference type="PROSITE-ProRule" id="PRU00042"/>
    </source>
</evidence>
<dbReference type="STRING" id="72664.V4KN07"/>
<feature type="compositionally biased region" description="Polar residues" evidence="2">
    <location>
        <begin position="113"/>
        <end position="122"/>
    </location>
</feature>
<evidence type="ECO:0000313" key="5">
    <source>
        <dbReference type="Proteomes" id="UP000030689"/>
    </source>
</evidence>
<dbReference type="AlphaFoldDB" id="V4KN07"/>
<dbReference type="GO" id="GO:0000993">
    <property type="term" value="F:RNA polymerase II complex binding"/>
    <property type="evidence" value="ECO:0007669"/>
    <property type="project" value="InterPro"/>
</dbReference>
<feature type="compositionally biased region" description="Polar residues" evidence="2">
    <location>
        <begin position="146"/>
        <end position="167"/>
    </location>
</feature>